<dbReference type="CDD" id="cd00821">
    <property type="entry name" value="PH"/>
    <property type="match status" value="1"/>
</dbReference>
<dbReference type="Gene3D" id="1.10.418.10">
    <property type="entry name" value="Calponin-like domain"/>
    <property type="match status" value="1"/>
</dbReference>
<dbReference type="SUPFAM" id="SSF48350">
    <property type="entry name" value="GTPase activation domain, GAP"/>
    <property type="match status" value="1"/>
</dbReference>
<dbReference type="InterPro" id="IPR008936">
    <property type="entry name" value="Rho_GTPase_activation_prot"/>
</dbReference>
<dbReference type="Proteomes" id="UP001149090">
    <property type="component" value="Unassembled WGS sequence"/>
</dbReference>
<dbReference type="PROSITE" id="PS50018">
    <property type="entry name" value="RAS_GTPASE_ACTIV_2"/>
    <property type="match status" value="1"/>
</dbReference>
<dbReference type="PANTHER" id="PTHR10194">
    <property type="entry name" value="RAS GTPASE-ACTIVATING PROTEINS"/>
    <property type="match status" value="1"/>
</dbReference>
<dbReference type="SMART" id="SM00033">
    <property type="entry name" value="CH"/>
    <property type="match status" value="1"/>
</dbReference>
<proteinExistence type="predicted"/>
<accession>A0A9Q0LMW8</accession>
<feature type="domain" description="Calponin-homology (CH)" evidence="4">
    <location>
        <begin position="33"/>
        <end position="133"/>
    </location>
</feature>
<dbReference type="OrthoDB" id="28245at2759"/>
<keyword evidence="1" id="KW-0343">GTPase activation</keyword>
<feature type="domain" description="Ras-GAP" evidence="3">
    <location>
        <begin position="793"/>
        <end position="960"/>
    </location>
</feature>
<dbReference type="Pfam" id="PF00307">
    <property type="entry name" value="CH"/>
    <property type="match status" value="1"/>
</dbReference>
<dbReference type="SMART" id="SM00323">
    <property type="entry name" value="RasGAP"/>
    <property type="match status" value="1"/>
</dbReference>
<dbReference type="Gene3D" id="1.10.506.10">
    <property type="entry name" value="GTPase Activation - p120gap, domain 1"/>
    <property type="match status" value="1"/>
</dbReference>
<dbReference type="SUPFAM" id="SSF47576">
    <property type="entry name" value="Calponin-homology domain, CH-domain"/>
    <property type="match status" value="1"/>
</dbReference>
<dbReference type="InterPro" id="IPR001715">
    <property type="entry name" value="CH_dom"/>
</dbReference>
<evidence type="ECO:0000259" key="3">
    <source>
        <dbReference type="PROSITE" id="PS50018"/>
    </source>
</evidence>
<dbReference type="Gene3D" id="2.30.29.30">
    <property type="entry name" value="Pleckstrin-homology domain (PH domain)/Phosphotyrosine-binding domain (PTB)"/>
    <property type="match status" value="1"/>
</dbReference>
<dbReference type="SUPFAM" id="SSF50729">
    <property type="entry name" value="PH domain-like"/>
    <property type="match status" value="1"/>
</dbReference>
<evidence type="ECO:0000313" key="5">
    <source>
        <dbReference type="EMBL" id="KAJ5074333.1"/>
    </source>
</evidence>
<evidence type="ECO:0000259" key="4">
    <source>
        <dbReference type="PROSITE" id="PS50021"/>
    </source>
</evidence>
<dbReference type="SMART" id="SM00233">
    <property type="entry name" value="PH"/>
    <property type="match status" value="1"/>
</dbReference>
<dbReference type="GO" id="GO:0005096">
    <property type="term" value="F:GTPase activator activity"/>
    <property type="evidence" value="ECO:0007669"/>
    <property type="project" value="UniProtKB-KW"/>
</dbReference>
<reference evidence="5" key="1">
    <citation type="submission" date="2022-10" db="EMBL/GenBank/DDBJ databases">
        <title>Novel sulphate-reducing endosymbionts in the free-living metamonad Anaeramoeba.</title>
        <authorList>
            <person name="Jerlstrom-Hultqvist J."/>
            <person name="Cepicka I."/>
            <person name="Gallot-Lavallee L."/>
            <person name="Salas-Leiva D."/>
            <person name="Curtis B.A."/>
            <person name="Zahonova K."/>
            <person name="Pipaliya S."/>
            <person name="Dacks J."/>
            <person name="Roger A.J."/>
        </authorList>
    </citation>
    <scope>NUCLEOTIDE SEQUENCE</scope>
    <source>
        <strain evidence="5">BMAN</strain>
    </source>
</reference>
<evidence type="ECO:0000313" key="6">
    <source>
        <dbReference type="Proteomes" id="UP001149090"/>
    </source>
</evidence>
<organism evidence="5 6">
    <name type="scientific">Anaeramoeba ignava</name>
    <name type="common">Anaerobic marine amoeba</name>
    <dbReference type="NCBI Taxonomy" id="1746090"/>
    <lineage>
        <taxon>Eukaryota</taxon>
        <taxon>Metamonada</taxon>
        <taxon>Anaeramoebidae</taxon>
        <taxon>Anaeramoeba</taxon>
    </lineage>
</organism>
<dbReference type="InterPro" id="IPR039360">
    <property type="entry name" value="Ras_GTPase"/>
</dbReference>
<dbReference type="EMBL" id="JAPDFW010000070">
    <property type="protein sequence ID" value="KAJ5074333.1"/>
    <property type="molecule type" value="Genomic_DNA"/>
</dbReference>
<dbReference type="PROSITE" id="PS50021">
    <property type="entry name" value="CH"/>
    <property type="match status" value="1"/>
</dbReference>
<evidence type="ECO:0000256" key="1">
    <source>
        <dbReference type="ARBA" id="ARBA00022468"/>
    </source>
</evidence>
<sequence length="1251" mass="147656">MSRPQPPELLIILANVTKINHQKCFGKNDEVLYSPQKILINWVNSLIDPLQISNFSKDWKNGAPLKNLLSKLFPDLIFPEIEKIHGNQNRIKKMLEKFSETDYSGFTCLPKDIANGKENNILKFIAYLYIWIHVKASPEFEPFSELFPKNIKPKEKRKQSLNFSIQDPVVNFSENDDIEQYIVYTKPNRTLSSEEKLDKILTRFQLNRLNSLGIGENANLTVIEPKFNKRTAKNIHKRLSMENQNTKTFKWLQQAVEKELERQKSDPNVQGLKSRNKRRISNERYKPRKFFSFEKPPKLNRDLIKNLSQESPEKTSTQKKVMDDLALNSLQKSFTVQGFDYNFLDNKNQNKNKNQKNKKYFLHFDKKESIDIFLENQVKKKMDENTDKKTLQNQGNNNLSPQTIEEINKEEAKKEKIKLIDNLKSQLFRNHKKIQELNIKKEKIPTNPFYVKPHEISENQRYQFNISVSDENIEKYSDKFNEFILSNLFEISTLEDFEYQIQQILIFIIGNLKIEKLRDNPFFLELQNMVIDLKGISINLAFDTLFQNITNFLEENQIIQKKQNSLFELKRILIGGDNFEVDPFQIYFELNDYFETDNYWKDEPKELKNYIFSFLDFYSICMNFKRKLTFKLTSLISEEKIIQQGYSFKIYGLLHQYFNETVGGMNDIPFLQEVLIKLLERFGIEKHEKKAKEMIENSRKQSVGKILRLVTKHLFEDNKANQKSIRNNEKEPTESTSLLTCIEKGEKYLGTFLRRKDIEYLYNLMQLDLTQTAIGSLSTRITTLFEPFGHLAFLKFQISKHVFETSTPSFLFRSNEITSISLTNFAKFYGNQYLKTVLSHLIKEINDSNFNFEVNPELSSSYSKNTSHLRKYFKIFLQSIFNSVHLIPYHFKSICQHIKSEVSAKFPQTEFDILGTFLFIRCFCPAIVSPHSFGIIDWELKETAKRGLVLIASILTNLATGIKFGESKSYMKFMNSEISKNEKKLKQFFQKITQHSQFLFEESFNEAQPTQLQTVNFRPQTLCLENQKQTTTDLFAQDIFLIIDQFNEEDQNKYFGESTICKIGQFHQKMDLMIKEIEKLEIFFKFFQEFLFRFETDKTNTPDLDSLFYKEPHELKKNQKRLKFSTNNKIALYSQQERLNKKTIIEGEYLVCVKIKGIKKAWKKRHLVLKGKYLAVYEPSESTLSIPIDVIDIDPNCTIKEEPRSKYKKKRRLSLSRFGFPFSFWISFKSSEEFNDLFTKLKMTKDESSII</sequence>
<name>A0A9Q0LMW8_ANAIG</name>
<dbReference type="PANTHER" id="PTHR10194:SF60">
    <property type="entry name" value="RAS GTPASE-ACTIVATING PROTEIN RASKOL"/>
    <property type="match status" value="1"/>
</dbReference>
<keyword evidence="6" id="KW-1185">Reference proteome</keyword>
<dbReference type="Pfam" id="PF00616">
    <property type="entry name" value="RasGAP"/>
    <property type="match status" value="2"/>
</dbReference>
<feature type="region of interest" description="Disordered" evidence="2">
    <location>
        <begin position="262"/>
        <end position="281"/>
    </location>
</feature>
<dbReference type="InterPro" id="IPR036872">
    <property type="entry name" value="CH_dom_sf"/>
</dbReference>
<gene>
    <name evidence="5" type="ORF">M0811_00962</name>
</gene>
<dbReference type="AlphaFoldDB" id="A0A9Q0LMW8"/>
<dbReference type="InterPro" id="IPR001936">
    <property type="entry name" value="RasGAP_dom"/>
</dbReference>
<evidence type="ECO:0000256" key="2">
    <source>
        <dbReference type="SAM" id="MobiDB-lite"/>
    </source>
</evidence>
<comment type="caution">
    <text evidence="5">The sequence shown here is derived from an EMBL/GenBank/DDBJ whole genome shotgun (WGS) entry which is preliminary data.</text>
</comment>
<protein>
    <submittedName>
        <fullName evidence="5">Ras gtpase-activating protein</fullName>
    </submittedName>
</protein>
<dbReference type="InterPro" id="IPR011993">
    <property type="entry name" value="PH-like_dom_sf"/>
</dbReference>
<dbReference type="InterPro" id="IPR001849">
    <property type="entry name" value="PH_domain"/>
</dbReference>